<sequence length="132" mass="14487">MAIKSAPWHGHELLRATITNQAGIPQQVKHHALPNFTDQAASSRLIDARELAIGSPHPPAGQVAQSPSIVIWISMEISRRRWHGGFDGSPQRDFQAISAIRAVAEAAMKHNDQPMLGWGRSRRSQSDVLDVS</sequence>
<accession>A0A1F6D266</accession>
<gene>
    <name evidence="1" type="ORF">A3F84_19940</name>
</gene>
<dbReference type="AlphaFoldDB" id="A0A1F6D266"/>
<protein>
    <submittedName>
        <fullName evidence="1">Uncharacterized protein</fullName>
    </submittedName>
</protein>
<organism evidence="1 2">
    <name type="scientific">Handelsmanbacteria sp. (strain RIFCSPLOWO2_12_FULL_64_10)</name>
    <dbReference type="NCBI Taxonomy" id="1817868"/>
    <lineage>
        <taxon>Bacteria</taxon>
        <taxon>Candidatus Handelsmaniibacteriota</taxon>
    </lineage>
</organism>
<comment type="caution">
    <text evidence="1">The sequence shown here is derived from an EMBL/GenBank/DDBJ whole genome shotgun (WGS) entry which is preliminary data.</text>
</comment>
<name>A0A1F6D266_HANXR</name>
<evidence type="ECO:0000313" key="2">
    <source>
        <dbReference type="Proteomes" id="UP000178606"/>
    </source>
</evidence>
<reference evidence="1 2" key="1">
    <citation type="journal article" date="2016" name="Nat. Commun.">
        <title>Thousands of microbial genomes shed light on interconnected biogeochemical processes in an aquifer system.</title>
        <authorList>
            <person name="Anantharaman K."/>
            <person name="Brown C.T."/>
            <person name="Hug L.A."/>
            <person name="Sharon I."/>
            <person name="Castelle C.J."/>
            <person name="Probst A.J."/>
            <person name="Thomas B.C."/>
            <person name="Singh A."/>
            <person name="Wilkins M.J."/>
            <person name="Karaoz U."/>
            <person name="Brodie E.L."/>
            <person name="Williams K.H."/>
            <person name="Hubbard S.S."/>
            <person name="Banfield J.F."/>
        </authorList>
    </citation>
    <scope>NUCLEOTIDE SEQUENCE [LARGE SCALE GENOMIC DNA]</scope>
    <source>
        <strain evidence="2">RIFCSPLOWO2_12_FULL_64_10</strain>
    </source>
</reference>
<proteinExistence type="predicted"/>
<evidence type="ECO:0000313" key="1">
    <source>
        <dbReference type="EMBL" id="OGG55533.1"/>
    </source>
</evidence>
<dbReference type="Proteomes" id="UP000178606">
    <property type="component" value="Unassembled WGS sequence"/>
</dbReference>
<dbReference type="EMBL" id="MFKF01000073">
    <property type="protein sequence ID" value="OGG55533.1"/>
    <property type="molecule type" value="Genomic_DNA"/>
</dbReference>